<sequence length="155" mass="17797">MISATRWKVPIEFVDDVMELEQVFRKRMDYGHHVALYLAALLDPRNRHEAYNLTIDEVWAAEELASKLASADGDGKDAGGNAARLALLDTWPEPDAFKFIWSDQRSRLLLGRMWIMSYVLFNTRVMTHKEHHALAEAQEEWESFVAAQVLNAPQL</sequence>
<organism evidence="1 2">
    <name type="scientific">Haematococcus lacustris</name>
    <name type="common">Green alga</name>
    <name type="synonym">Haematococcus pluvialis</name>
    <dbReference type="NCBI Taxonomy" id="44745"/>
    <lineage>
        <taxon>Eukaryota</taxon>
        <taxon>Viridiplantae</taxon>
        <taxon>Chlorophyta</taxon>
        <taxon>core chlorophytes</taxon>
        <taxon>Chlorophyceae</taxon>
        <taxon>CS clade</taxon>
        <taxon>Chlamydomonadales</taxon>
        <taxon>Haematococcaceae</taxon>
        <taxon>Haematococcus</taxon>
    </lineage>
</organism>
<keyword evidence="2" id="KW-1185">Reference proteome</keyword>
<reference evidence="1 2" key="1">
    <citation type="submission" date="2020-02" db="EMBL/GenBank/DDBJ databases">
        <title>Draft genome sequence of Haematococcus lacustris strain NIES-144.</title>
        <authorList>
            <person name="Morimoto D."/>
            <person name="Nakagawa S."/>
            <person name="Yoshida T."/>
            <person name="Sawayama S."/>
        </authorList>
    </citation>
    <scope>NUCLEOTIDE SEQUENCE [LARGE SCALE GENOMIC DNA]</scope>
    <source>
        <strain evidence="1 2">NIES-144</strain>
    </source>
</reference>
<evidence type="ECO:0000313" key="1">
    <source>
        <dbReference type="EMBL" id="GFH28533.1"/>
    </source>
</evidence>
<proteinExistence type="predicted"/>
<evidence type="ECO:0000313" key="2">
    <source>
        <dbReference type="Proteomes" id="UP000485058"/>
    </source>
</evidence>
<dbReference type="EMBL" id="BLLF01003921">
    <property type="protein sequence ID" value="GFH28533.1"/>
    <property type="molecule type" value="Genomic_DNA"/>
</dbReference>
<name>A0A6A0A7V2_HAELA</name>
<gene>
    <name evidence="1" type="ORF">HaLaN_27040</name>
</gene>
<dbReference type="Proteomes" id="UP000485058">
    <property type="component" value="Unassembled WGS sequence"/>
</dbReference>
<protein>
    <submittedName>
        <fullName evidence="1">Uncharacterized protein</fullName>
    </submittedName>
</protein>
<accession>A0A6A0A7V2</accession>
<comment type="caution">
    <text evidence="1">The sequence shown here is derived from an EMBL/GenBank/DDBJ whole genome shotgun (WGS) entry which is preliminary data.</text>
</comment>
<dbReference type="AlphaFoldDB" id="A0A6A0A7V2"/>